<dbReference type="Proteomes" id="UP000094784">
    <property type="component" value="Unassembled WGS sequence"/>
</dbReference>
<dbReference type="AlphaFoldDB" id="A0A1E4QYG9"/>
<evidence type="ECO:0000313" key="2">
    <source>
        <dbReference type="Proteomes" id="UP000094784"/>
    </source>
</evidence>
<dbReference type="RefSeq" id="WP_025115885.1">
    <property type="nucleotide sequence ID" value="NZ_CP130331.1"/>
</dbReference>
<comment type="caution">
    <text evidence="1">The sequence shown here is derived from an EMBL/GenBank/DDBJ whole genome shotgun (WGS) entry which is preliminary data.</text>
</comment>
<organism evidence="1 2">
    <name type="scientific">Lysinibacillus fusiformis</name>
    <dbReference type="NCBI Taxonomy" id="28031"/>
    <lineage>
        <taxon>Bacteria</taxon>
        <taxon>Bacillati</taxon>
        <taxon>Bacillota</taxon>
        <taxon>Bacilli</taxon>
        <taxon>Bacillales</taxon>
        <taxon>Bacillaceae</taxon>
        <taxon>Lysinibacillus</taxon>
    </lineage>
</organism>
<dbReference type="OrthoDB" id="2972677at2"/>
<accession>A0A1E4QYG9</accession>
<evidence type="ECO:0000313" key="1">
    <source>
        <dbReference type="EMBL" id="ODV53251.1"/>
    </source>
</evidence>
<gene>
    <name evidence="1" type="ORF">BG258_23395</name>
</gene>
<evidence type="ECO:0008006" key="3">
    <source>
        <dbReference type="Google" id="ProtNLM"/>
    </source>
</evidence>
<name>A0A1E4QYG9_9BACI</name>
<proteinExistence type="predicted"/>
<dbReference type="EMBL" id="MECQ01000008">
    <property type="protein sequence ID" value="ODV53251.1"/>
    <property type="molecule type" value="Genomic_DNA"/>
</dbReference>
<protein>
    <recommendedName>
        <fullName evidence="3">Phage tail protein</fullName>
    </recommendedName>
</protein>
<reference evidence="1 2" key="1">
    <citation type="submission" date="2016-09" db="EMBL/GenBank/DDBJ databases">
        <title>Draft genome sequence of the soil isolate, Lysinibacillus fusiformis M5, a potential hypoxanthine producer.</title>
        <authorList>
            <person name="Gallegos-Monterrosa R."/>
            <person name="Maroti G."/>
            <person name="Balint B."/>
            <person name="Kovacs A.T."/>
        </authorList>
    </citation>
    <scope>NUCLEOTIDE SEQUENCE [LARGE SCALE GENOMIC DNA]</scope>
    <source>
        <strain evidence="1 2">M5</strain>
    </source>
</reference>
<sequence>MAESVTSQYTKTYTTFSGCDIVATFGDTVIGELQAITYSVSREKAPVYTMGSPEPRSFSRGKRGIAGTLVFTVFDRDALIEAIKSNVTRIGSNPNDPATNTAYTPMTIDEWDKVMSGKIQDTTAEERTRRITQENVAPLYADELPPFDVTISFANEYGQKAVLVIYGLEILNEGTGFSIDSVTTEKACTFVARKVDYMRPVDADGSIVTS</sequence>